<feature type="domain" description="SET" evidence="4">
    <location>
        <begin position="520"/>
        <end position="752"/>
    </location>
</feature>
<evidence type="ECO:0000256" key="3">
    <source>
        <dbReference type="ARBA" id="ARBA00022691"/>
    </source>
</evidence>
<keyword evidence="1" id="KW-0489">Methyltransferase</keyword>
<proteinExistence type="predicted"/>
<dbReference type="PANTHER" id="PTHR13271">
    <property type="entry name" value="UNCHARACTERIZED PUTATIVE METHYLTRANSFERASE"/>
    <property type="match status" value="1"/>
</dbReference>
<comment type="caution">
    <text evidence="5">The sequence shown here is derived from an EMBL/GenBank/DDBJ whole genome shotgun (WGS) entry which is preliminary data.</text>
</comment>
<evidence type="ECO:0000313" key="6">
    <source>
        <dbReference type="Proteomes" id="UP000823674"/>
    </source>
</evidence>
<dbReference type="Pfam" id="PF00856">
    <property type="entry name" value="SET"/>
    <property type="match status" value="2"/>
</dbReference>
<dbReference type="InterPro" id="IPR001214">
    <property type="entry name" value="SET_dom"/>
</dbReference>
<name>A0ABQ7LIC4_BRACM</name>
<evidence type="ECO:0000256" key="1">
    <source>
        <dbReference type="ARBA" id="ARBA00022603"/>
    </source>
</evidence>
<reference evidence="5 6" key="1">
    <citation type="submission" date="2021-03" db="EMBL/GenBank/DDBJ databases">
        <authorList>
            <person name="King G.J."/>
            <person name="Bancroft I."/>
            <person name="Baten A."/>
            <person name="Bloomfield J."/>
            <person name="Borpatragohain P."/>
            <person name="He Z."/>
            <person name="Irish N."/>
            <person name="Irwin J."/>
            <person name="Liu K."/>
            <person name="Mauleon R.P."/>
            <person name="Moore J."/>
            <person name="Morris R."/>
            <person name="Ostergaard L."/>
            <person name="Wang B."/>
            <person name="Wells R."/>
        </authorList>
    </citation>
    <scope>NUCLEOTIDE SEQUENCE [LARGE SCALE GENOMIC DNA]</scope>
    <source>
        <strain evidence="5">R-o-18</strain>
        <tissue evidence="5">Leaf</tissue>
    </source>
</reference>
<dbReference type="PANTHER" id="PTHR13271:SF116">
    <property type="entry name" value="F21J9.27"/>
    <property type="match status" value="1"/>
</dbReference>
<keyword evidence="2" id="KW-0808">Transferase</keyword>
<dbReference type="Proteomes" id="UP000823674">
    <property type="component" value="Chromosome A09"/>
</dbReference>
<evidence type="ECO:0000313" key="5">
    <source>
        <dbReference type="EMBL" id="KAG5385390.1"/>
    </source>
</evidence>
<gene>
    <name evidence="5" type="primary">A09p050450.1_BraROA</name>
    <name evidence="5" type="ORF">IGI04_036860</name>
</gene>
<dbReference type="InterPro" id="IPR015353">
    <property type="entry name" value="Rubisco_LSMT_subst-bd"/>
</dbReference>
<keyword evidence="6" id="KW-1185">Reference proteome</keyword>
<dbReference type="CDD" id="cd10527">
    <property type="entry name" value="SET_LSMT"/>
    <property type="match status" value="2"/>
</dbReference>
<evidence type="ECO:0000259" key="4">
    <source>
        <dbReference type="PROSITE" id="PS50280"/>
    </source>
</evidence>
<feature type="domain" description="SET" evidence="4">
    <location>
        <begin position="49"/>
        <end position="280"/>
    </location>
</feature>
<dbReference type="InterPro" id="IPR050600">
    <property type="entry name" value="SETD3_SETD6_MTase"/>
</dbReference>
<dbReference type="SUPFAM" id="SSF82199">
    <property type="entry name" value="SET domain"/>
    <property type="match status" value="2"/>
</dbReference>
<dbReference type="SMART" id="SM00317">
    <property type="entry name" value="SET"/>
    <property type="match status" value="2"/>
</dbReference>
<dbReference type="SUPFAM" id="SSF81822">
    <property type="entry name" value="RuBisCo LSMT C-terminal, substrate-binding domain"/>
    <property type="match status" value="1"/>
</dbReference>
<dbReference type="Gene3D" id="3.90.1420.10">
    <property type="entry name" value="Rubisco LSMT, substrate-binding domain"/>
    <property type="match status" value="1"/>
</dbReference>
<dbReference type="InterPro" id="IPR046341">
    <property type="entry name" value="SET_dom_sf"/>
</dbReference>
<keyword evidence="3" id="KW-0949">S-adenosyl-L-methionine</keyword>
<organism evidence="5 6">
    <name type="scientific">Brassica rapa subsp. trilocularis</name>
    <dbReference type="NCBI Taxonomy" id="1813537"/>
    <lineage>
        <taxon>Eukaryota</taxon>
        <taxon>Viridiplantae</taxon>
        <taxon>Streptophyta</taxon>
        <taxon>Embryophyta</taxon>
        <taxon>Tracheophyta</taxon>
        <taxon>Spermatophyta</taxon>
        <taxon>Magnoliopsida</taxon>
        <taxon>eudicotyledons</taxon>
        <taxon>Gunneridae</taxon>
        <taxon>Pentapetalae</taxon>
        <taxon>rosids</taxon>
        <taxon>malvids</taxon>
        <taxon>Brassicales</taxon>
        <taxon>Brassicaceae</taxon>
        <taxon>Brassiceae</taxon>
        <taxon>Brassica</taxon>
    </lineage>
</organism>
<sequence>MATSKLAITSLAAHIRPFTCSAASQPSRLAPHPPDLVRWIKREGGFVHHAVKLSQDTPFGIGLISTEQIPQGTDLISLPPHVPLRFESDETAPSPLLAALARRVPEELWAMKLGLRLLQERASADSFWWPYISNLPETYTVPIFFPGEDIKNLQYAPLLHQVNKRCRFLLDFEREIRHTLEDVKATDHPFSGQDVNASALGWTMSAVSTRAFRLHGDKKLRGGSSDHVPMMLPLIDMCNHSFSPNVKIIQEQDGSDSNTLVKVVAETQVKENDPLLLNYGCLSNDFFLLDYGFVVESNPYDTIELKYDEGLLDAASMAAGVASPKFSSPAPWQHQLLSQLNLAGKMPDLKVTIGGQETVEGRLLAAIRILLSGELVEVEKRDLETLKSLSSTAPLGVANEIATFRTVIALCVIALSHFPTKIMEDEAILKQGVSDTAELSIKYRIQKKSMIIDVMKDLTRRVKLLSAQETPTMATLKAAITFLKANIRRLICASQRPPRLSHHPPDLVRWIEREGGFVHHAVKLSQDTPFGFGLISTEQIPQGTDLITLPPHVPLRFESDDAPPSPLLAALARRVPEELWTMKLGLRLLQERANADSFWWPYISNLPVTYTVPIFFHPEDIKNLPLKPFQYQFDERCRFLLHFEEEVRETLEGVQASDHPFRGQDVNASDLRWALSAVSTRAFRLHGNRKVVQGGSSDHVPMMLPLIDMCNHSFSPNVRIIQEQDGSDSNTLVKVVAETQVKENDQLLLNYGCLSNDSFLLDYGFVVESNPYDTIELNYDEGLLDAASLAVGFASGKFSSPAPWQHQLLSQLNLAGKMPNLKVTLGGQETVDGRLLAAIRILLSGELVEVEKHDLGALKSLSSVAPLGIANEIATFQTVMYRIQKKSVFSGVIEDLRRRVKLLSAQETPNAS</sequence>
<dbReference type="EMBL" id="JADBGQ010000008">
    <property type="protein sequence ID" value="KAG5385390.1"/>
    <property type="molecule type" value="Genomic_DNA"/>
</dbReference>
<dbReference type="PROSITE" id="PS50280">
    <property type="entry name" value="SET"/>
    <property type="match status" value="2"/>
</dbReference>
<accession>A0ABQ7LIC4</accession>
<protein>
    <recommendedName>
        <fullName evidence="4">SET domain-containing protein</fullName>
    </recommendedName>
</protein>
<dbReference type="InterPro" id="IPR036464">
    <property type="entry name" value="Rubisco_LSMT_subst-bd_sf"/>
</dbReference>
<dbReference type="Gene3D" id="3.90.1410.10">
    <property type="entry name" value="set domain protein methyltransferase, domain 1"/>
    <property type="match status" value="2"/>
</dbReference>
<dbReference type="Pfam" id="PF09273">
    <property type="entry name" value="Rubis-subs-bind"/>
    <property type="match status" value="1"/>
</dbReference>
<evidence type="ECO:0000256" key="2">
    <source>
        <dbReference type="ARBA" id="ARBA00022679"/>
    </source>
</evidence>